<accession>A0A7X0AW24</accession>
<keyword evidence="1" id="KW-0808">Transferase</keyword>
<keyword evidence="2" id="KW-1185">Reference proteome</keyword>
<sequence length="521" mass="57103">MPPDQILPAPDALPAPVREIRNVYACLVHEQPDCILDLVLNLRHNDPVSPIILYNGGKHPDLLAGADVWQRLGAVVHPAPSPMKWGYLHGFALDCMRLALDLFTFDTLTIVDSDQAALKPGYRDRLAQAVEAWPAAGVFGDITGPHSRQTTVQAVQRFWKEYELWKPFLRRFPGGEDACVYSLFWPSTVFTAAAARDLCDLWDAEPALRDAFARTNAWATEEILLPTLVAILGHEVRPSPCGFEYVKFRRNFTLRQLDQALAKPDAFWMHPVPRKMAHPLRAGLRARLNGYGEGAAAVNTTARQTPRAAGRPLLLVSDILRRRHPISGWLTDEETDLLVAGVSRALEQGPGPQAVVEVGCYRGRGTVVLASVVQALSPTARVHAIDPHDGIVGATDGQLQATGPTLATFQRNIAAAGVADVVETIVGKAPTIRWDQPVSFLLVDGLHDQASVAADFNTFKPWLRPGSLVAFHDYAPYYPGVIRFVDEVLRQPGYRPVALRGSLMLIECLGPADPASRQPTP</sequence>
<dbReference type="Proteomes" id="UP000539175">
    <property type="component" value="Unassembled WGS sequence"/>
</dbReference>
<dbReference type="AlphaFoldDB" id="A0A7X0AW24"/>
<proteinExistence type="predicted"/>
<keyword evidence="1" id="KW-0489">Methyltransferase</keyword>
<dbReference type="Gene3D" id="3.40.50.150">
    <property type="entry name" value="Vaccinia Virus protein VP39"/>
    <property type="match status" value="1"/>
</dbReference>
<dbReference type="InterPro" id="IPR029063">
    <property type="entry name" value="SAM-dependent_MTases_sf"/>
</dbReference>
<comment type="caution">
    <text evidence="1">The sequence shown here is derived from an EMBL/GenBank/DDBJ whole genome shotgun (WGS) entry which is preliminary data.</text>
</comment>
<name>A0A7X0AW24_9PROT</name>
<dbReference type="Pfam" id="PF13578">
    <property type="entry name" value="Methyltransf_24"/>
    <property type="match status" value="1"/>
</dbReference>
<dbReference type="GO" id="GO:0032259">
    <property type="term" value="P:methylation"/>
    <property type="evidence" value="ECO:0007669"/>
    <property type="project" value="UniProtKB-KW"/>
</dbReference>
<dbReference type="SUPFAM" id="SSF53335">
    <property type="entry name" value="S-adenosyl-L-methionine-dependent methyltransferases"/>
    <property type="match status" value="1"/>
</dbReference>
<dbReference type="GO" id="GO:0008168">
    <property type="term" value="F:methyltransferase activity"/>
    <property type="evidence" value="ECO:0007669"/>
    <property type="project" value="UniProtKB-KW"/>
</dbReference>
<evidence type="ECO:0000313" key="1">
    <source>
        <dbReference type="EMBL" id="MBB6250757.1"/>
    </source>
</evidence>
<evidence type="ECO:0000313" key="2">
    <source>
        <dbReference type="Proteomes" id="UP000539175"/>
    </source>
</evidence>
<protein>
    <submittedName>
        <fullName evidence="1">Putative O-methyltransferase YrrM</fullName>
    </submittedName>
</protein>
<organism evidence="1 2">
    <name type="scientific">Nitrospirillum iridis</name>
    <dbReference type="NCBI Taxonomy" id="765888"/>
    <lineage>
        <taxon>Bacteria</taxon>
        <taxon>Pseudomonadati</taxon>
        <taxon>Pseudomonadota</taxon>
        <taxon>Alphaproteobacteria</taxon>
        <taxon>Rhodospirillales</taxon>
        <taxon>Azospirillaceae</taxon>
        <taxon>Nitrospirillum</taxon>
    </lineage>
</organism>
<gene>
    <name evidence="1" type="ORF">FHS74_001302</name>
</gene>
<reference evidence="1 2" key="1">
    <citation type="submission" date="2020-08" db="EMBL/GenBank/DDBJ databases">
        <title>Genomic Encyclopedia of Type Strains, Phase IV (KMG-IV): sequencing the most valuable type-strain genomes for metagenomic binning, comparative biology and taxonomic classification.</title>
        <authorList>
            <person name="Goeker M."/>
        </authorList>
    </citation>
    <scope>NUCLEOTIDE SEQUENCE [LARGE SCALE GENOMIC DNA]</scope>
    <source>
        <strain evidence="1 2">DSM 22198</strain>
    </source>
</reference>
<dbReference type="EMBL" id="JACIIZ010000003">
    <property type="protein sequence ID" value="MBB6250757.1"/>
    <property type="molecule type" value="Genomic_DNA"/>
</dbReference>
<dbReference type="RefSeq" id="WP_184798641.1">
    <property type="nucleotide sequence ID" value="NZ_JACIIZ010000003.1"/>
</dbReference>